<dbReference type="InterPro" id="IPR017379">
    <property type="entry name" value="GIPC1/2/3"/>
</dbReference>
<comment type="similarity">
    <text evidence="1">Belongs to the GIPC family.</text>
</comment>
<evidence type="ECO:0000313" key="5">
    <source>
        <dbReference type="Proteomes" id="UP001142489"/>
    </source>
</evidence>
<dbReference type="Proteomes" id="UP001142489">
    <property type="component" value="Unassembled WGS sequence"/>
</dbReference>
<dbReference type="InterPro" id="IPR055349">
    <property type="entry name" value="GH2_GIPC"/>
</dbReference>
<name>A0A9Q1AVX3_9SAUR</name>
<gene>
    <name evidence="4" type="ORF">JRQ81_002349</name>
</gene>
<dbReference type="OrthoDB" id="6509831at2759"/>
<proteinExistence type="inferred from homology"/>
<feature type="region of interest" description="Disordered" evidence="2">
    <location>
        <begin position="1"/>
        <end position="22"/>
    </location>
</feature>
<dbReference type="SUPFAM" id="SSF50156">
    <property type="entry name" value="PDZ domain-like"/>
    <property type="match status" value="1"/>
</dbReference>
<dbReference type="EMBL" id="JAPFRF010000011">
    <property type="protein sequence ID" value="KAJ7316187.1"/>
    <property type="molecule type" value="Genomic_DNA"/>
</dbReference>
<comment type="caution">
    <text evidence="4">The sequence shown here is derived from an EMBL/GenBank/DDBJ whole genome shotgun (WGS) entry which is preliminary data.</text>
</comment>
<dbReference type="AlphaFoldDB" id="A0A9Q1AVX3"/>
<evidence type="ECO:0000259" key="3">
    <source>
        <dbReference type="PROSITE" id="PS50106"/>
    </source>
</evidence>
<evidence type="ECO:0000313" key="4">
    <source>
        <dbReference type="EMBL" id="KAJ7316187.1"/>
    </source>
</evidence>
<dbReference type="Pfam" id="PF00595">
    <property type="entry name" value="PDZ"/>
    <property type="match status" value="1"/>
</dbReference>
<keyword evidence="5" id="KW-1185">Reference proteome</keyword>
<dbReference type="PANTHER" id="PTHR12259">
    <property type="entry name" value="RGS-GAIP INTERACTING PROTEIN GIPC"/>
    <property type="match status" value="1"/>
</dbReference>
<accession>A0A9Q1AVX3</accession>
<feature type="domain" description="PDZ" evidence="3">
    <location>
        <begin position="95"/>
        <end position="149"/>
    </location>
</feature>
<dbReference type="InterPro" id="IPR001478">
    <property type="entry name" value="PDZ"/>
</dbReference>
<dbReference type="InterPro" id="IPR056814">
    <property type="entry name" value="GIPC1-3_GH1"/>
</dbReference>
<dbReference type="CDD" id="cd21180">
    <property type="entry name" value="GH2_GIPC"/>
    <property type="match status" value="1"/>
</dbReference>
<dbReference type="Gene3D" id="2.30.42.10">
    <property type="match status" value="1"/>
</dbReference>
<dbReference type="PROSITE" id="PS50106">
    <property type="entry name" value="PDZ"/>
    <property type="match status" value="1"/>
</dbReference>
<evidence type="ECO:0000256" key="2">
    <source>
        <dbReference type="SAM" id="MobiDB-lite"/>
    </source>
</evidence>
<dbReference type="PANTHER" id="PTHR12259:SF4">
    <property type="entry name" value="PDZ DOMAIN-CONTAINING PROTEIN GIPC1"/>
    <property type="match status" value="1"/>
</dbReference>
<organism evidence="4 5">
    <name type="scientific">Phrynocephalus forsythii</name>
    <dbReference type="NCBI Taxonomy" id="171643"/>
    <lineage>
        <taxon>Eukaryota</taxon>
        <taxon>Metazoa</taxon>
        <taxon>Chordata</taxon>
        <taxon>Craniata</taxon>
        <taxon>Vertebrata</taxon>
        <taxon>Euteleostomi</taxon>
        <taxon>Lepidosauria</taxon>
        <taxon>Squamata</taxon>
        <taxon>Bifurcata</taxon>
        <taxon>Unidentata</taxon>
        <taxon>Episquamata</taxon>
        <taxon>Toxicofera</taxon>
        <taxon>Iguania</taxon>
        <taxon>Acrodonta</taxon>
        <taxon>Agamidae</taxon>
        <taxon>Agaminae</taxon>
        <taxon>Phrynocephalus</taxon>
    </lineage>
</organism>
<protein>
    <recommendedName>
        <fullName evidence="3">PDZ domain-containing protein</fullName>
    </recommendedName>
</protein>
<reference evidence="4" key="1">
    <citation type="journal article" date="2023" name="DNA Res.">
        <title>Chromosome-level genome assembly of Phrynocephalus forsythii using third-generation DNA sequencing and Hi-C analysis.</title>
        <authorList>
            <person name="Qi Y."/>
            <person name="Zhao W."/>
            <person name="Zhao Y."/>
            <person name="Niu C."/>
            <person name="Cao S."/>
            <person name="Zhang Y."/>
        </authorList>
    </citation>
    <scope>NUCLEOTIDE SEQUENCE</scope>
    <source>
        <tissue evidence="4">Muscle</tissue>
    </source>
</reference>
<dbReference type="Pfam" id="PF25083">
    <property type="entry name" value="GIPC1_GH1"/>
    <property type="match status" value="1"/>
</dbReference>
<evidence type="ECO:0000256" key="1">
    <source>
        <dbReference type="ARBA" id="ARBA00009011"/>
    </source>
</evidence>
<dbReference type="InterPro" id="IPR036034">
    <property type="entry name" value="PDZ_sf"/>
</dbReference>
<sequence length="269" mass="29094">MPLGLGRRKKAPPLVENEEAEPIRSGLGGVGVGSVGSVAALQPGLPPPPASLRPRLVFHTQLAHGSPTGRIEGFTNVKELYSKIAEAFKISPAERIKEGSVIDRIKVINVGDMIESINGRSLIGCRHYEVAKMLKDLPKGRTFTLKLTEPQKAFDMISQRSAGGKHGGSAQLGTGRGTLRLRAKGPATVEEQPSAFEEKAIEKVDDLLESYMGIRDTELAATMVELGKDKRNPDEFAEALDEQLGDFAFPDEFVFDVWGSIGDAKVGRY</sequence>
<dbReference type="Pfam" id="PF25082">
    <property type="entry name" value="GIPC1_GH2"/>
    <property type="match status" value="1"/>
</dbReference>
<dbReference type="SMART" id="SM00228">
    <property type="entry name" value="PDZ"/>
    <property type="match status" value="1"/>
</dbReference>
<feature type="compositionally biased region" description="Basic residues" evidence="2">
    <location>
        <begin position="1"/>
        <end position="11"/>
    </location>
</feature>